<feature type="compositionally biased region" description="Basic residues" evidence="1">
    <location>
        <begin position="1107"/>
        <end position="1119"/>
    </location>
</feature>
<dbReference type="GO" id="GO:0045893">
    <property type="term" value="P:positive regulation of DNA-templated transcription"/>
    <property type="evidence" value="ECO:0007669"/>
    <property type="project" value="TreeGrafter"/>
</dbReference>
<feature type="compositionally biased region" description="Low complexity" evidence="1">
    <location>
        <begin position="438"/>
        <end position="450"/>
    </location>
</feature>
<feature type="compositionally biased region" description="Basic residues" evidence="1">
    <location>
        <begin position="460"/>
        <end position="471"/>
    </location>
</feature>
<dbReference type="OrthoDB" id="10072641at2759"/>
<feature type="compositionally biased region" description="Basic and acidic residues" evidence="1">
    <location>
        <begin position="1145"/>
        <end position="1173"/>
    </location>
</feature>
<name>A0A9Q1CH62_HOLLE</name>
<feature type="region of interest" description="Disordered" evidence="1">
    <location>
        <begin position="632"/>
        <end position="774"/>
    </location>
</feature>
<feature type="compositionally biased region" description="Polar residues" evidence="1">
    <location>
        <begin position="328"/>
        <end position="339"/>
    </location>
</feature>
<feature type="compositionally biased region" description="Basic residues" evidence="1">
    <location>
        <begin position="74"/>
        <end position="101"/>
    </location>
</feature>
<feature type="region of interest" description="Disordered" evidence="1">
    <location>
        <begin position="288"/>
        <end position="618"/>
    </location>
</feature>
<feature type="compositionally biased region" description="Polar residues" evidence="1">
    <location>
        <begin position="644"/>
        <end position="660"/>
    </location>
</feature>
<proteinExistence type="predicted"/>
<dbReference type="EMBL" id="JAIZAY010000003">
    <property type="protein sequence ID" value="KAJ8044544.1"/>
    <property type="molecule type" value="Genomic_DNA"/>
</dbReference>
<organism evidence="2 3">
    <name type="scientific">Holothuria leucospilota</name>
    <name type="common">Black long sea cucumber</name>
    <name type="synonym">Mertensiothuria leucospilota</name>
    <dbReference type="NCBI Taxonomy" id="206669"/>
    <lineage>
        <taxon>Eukaryota</taxon>
        <taxon>Metazoa</taxon>
        <taxon>Echinodermata</taxon>
        <taxon>Eleutherozoa</taxon>
        <taxon>Echinozoa</taxon>
        <taxon>Holothuroidea</taxon>
        <taxon>Aspidochirotacea</taxon>
        <taxon>Aspidochirotida</taxon>
        <taxon>Holothuriidae</taxon>
        <taxon>Holothuria</taxon>
    </lineage>
</organism>
<feature type="compositionally biased region" description="Basic and acidic residues" evidence="1">
    <location>
        <begin position="741"/>
        <end position="770"/>
    </location>
</feature>
<accession>A0A9Q1CH62</accession>
<feature type="compositionally biased region" description="Low complexity" evidence="1">
    <location>
        <begin position="634"/>
        <end position="643"/>
    </location>
</feature>
<feature type="compositionally biased region" description="Polar residues" evidence="1">
    <location>
        <begin position="904"/>
        <end position="918"/>
    </location>
</feature>
<dbReference type="GO" id="GO:0045892">
    <property type="term" value="P:negative regulation of DNA-templated transcription"/>
    <property type="evidence" value="ECO:0007669"/>
    <property type="project" value="TreeGrafter"/>
</dbReference>
<protein>
    <submittedName>
        <fullName evidence="2">Uncharacterized protein</fullName>
    </submittedName>
</protein>
<dbReference type="PANTHER" id="PTHR15577">
    <property type="entry name" value="ZINC FINGER CONTAINING PROTEIN"/>
    <property type="match status" value="1"/>
</dbReference>
<feature type="compositionally biased region" description="Basic and acidic residues" evidence="1">
    <location>
        <begin position="1120"/>
        <end position="1132"/>
    </location>
</feature>
<feature type="compositionally biased region" description="Basic and acidic residues" evidence="1">
    <location>
        <begin position="419"/>
        <end position="430"/>
    </location>
</feature>
<feature type="compositionally biased region" description="Polar residues" evidence="1">
    <location>
        <begin position="589"/>
        <end position="618"/>
    </location>
</feature>
<feature type="compositionally biased region" description="Polar residues" evidence="1">
    <location>
        <begin position="146"/>
        <end position="192"/>
    </location>
</feature>
<feature type="compositionally biased region" description="Basic residues" evidence="1">
    <location>
        <begin position="110"/>
        <end position="131"/>
    </location>
</feature>
<feature type="region of interest" description="Disordered" evidence="1">
    <location>
        <begin position="1492"/>
        <end position="1521"/>
    </location>
</feature>
<feature type="compositionally biased region" description="Basic and acidic residues" evidence="1">
    <location>
        <begin position="43"/>
        <end position="73"/>
    </location>
</feature>
<dbReference type="Proteomes" id="UP001152320">
    <property type="component" value="Chromosome 3"/>
</dbReference>
<feature type="compositionally biased region" description="Basic and acidic residues" evidence="1">
    <location>
        <begin position="388"/>
        <end position="406"/>
    </location>
</feature>
<feature type="compositionally biased region" description="Basic and acidic residues" evidence="1">
    <location>
        <begin position="826"/>
        <end position="855"/>
    </location>
</feature>
<sequence>MRDYSRPTRGRGGRPYWRGRGDYHHQGSYHDRYSSSHRPSHSSRYDYDRSRDRRDRRDEHSHRDRRSYSNDRRGRSRSRSRSRSLRRRYSREKYSRSRSRSRSYSSRSRSSSRGRSSRSRSHSQSHHKSRRDSKESHTMKQVGLEPQSTQVSVTTGNASSSQNTVLEKQEHGGTSSSTLAGNRNSASIPTDMTTTIPAPAVVTIPPPSRWEKDNSPDVNFQSKMSKEYEESVTELYAGINEPSHEKDPKYGSSKLKQLDLAPMEKMSPVNLQKKSLVITFSNDRFQNSSAVAPKKAVSGEELAGNQSTFETAVTPPRVSGADDPPTLPATSGTAAQQSLFPAANRPMWKPVGEVDLPSPLITESQPQASGTSQKKVTGTTEGTSKKKSKEDLQKEIRELELALEKKRNAKKASSEEVQSGEKDTYKEGKRGRSRSKGSESSRSSSESSSESSRERESRRRNSGSRGDRGKKKYNDKEKYRKEHISEDRYNEREQSKYEGRDKEKLRRSREYDDSLERRSGKHRRERSERDEGQSEKRRKHGEGNDHSDTNEQEGALHASLLSASEENMETNKADKNDHESSIQPVLPFMTSQSIQPSSDVNLTNLSSRTTASNTVSQSDVLSVDHFLQSLGLPSSSTAASTSTQVSYSLPSTGQMSSYPDESNRSHPPGLSSSFSEEMNARDKASLRDQFGFPYQYQEGQSLPGLDLHETPSTLPPAPAPSGGFQNADEEDEYLYGSVSSEKNEPDQNKVEEYVPEEKPPPEKGEKDEQLNKILSAIGFDFDMAKQIVEQTKRKEEQIKEQSQKKGVRKGKKVEDVSDPPVTSESKQQKDDHKAEITEAKTNSERQESKKNEKDVSSIAAQPIPRLVRRTIVSDDASQSQNSNEWSNQYYGPTASSSYYSSTTNAAPVNTGTYGQVETQYGPPVPAVASTGGAPPAPPTHGPLAPPTHGPPVPPSHGPPVPPSHGPPVPPSHGPPVPPSHGPPVPSGLPPGVPVAPRGPNPSSQGPPVPPQGPPPGLPPQYGPGYDNYSQAPYPHQWQDSYGYDQMHQPDGGYYRRSPSPGYSSQDRYSRSLSQSPSRSRSFSRSRSPSPGRSFSSSPGRSPYASRPPKRKKKQKKYKSKMPESDGEHSEKYMKKKKKKSLGSGSRDRPKDGKKNHEGEKRVSKEGEESKERGSVSGIKVSLSRDQNEDSSRRVITMPKAKSRSRSPEKKSKRKGRTSTQEEKEEVQSKEKAKVQDAELLIKQQEKLLVERMEKKKREMEKELEKEKNKKEQELQNLDWEFQKREREIKKREEIIMRVEEKLRKEQDKRAAEEKKMEQEQQRKLKKEKEDYKRRLQFLQKELDRLKRNQGEMLRKKQKEKDGHKDPELMENNQQQEEILTQIKRLRHAYSEAYGKPLPEEPEADEERSRHSRESSSRERSSSKSKRSEDSRESRHSSERGRARESEKELSEGKSRFNFIYFDSCDHWCSCCNKTLRNINEYLMHLHSKNHMKKCDPHDRPWKALTQPKQQPSQPSSSSSSSIQAPFKAISDRFHLWCQLKAC</sequence>
<feature type="compositionally biased region" description="Basic and acidic residues" evidence="1">
    <location>
        <begin position="569"/>
        <end position="580"/>
    </location>
</feature>
<feature type="compositionally biased region" description="Basic and acidic residues" evidence="1">
    <location>
        <begin position="19"/>
        <end position="34"/>
    </location>
</feature>
<feature type="compositionally biased region" description="Basic and acidic residues" evidence="1">
    <location>
        <begin position="1492"/>
        <end position="1501"/>
    </location>
</feature>
<comment type="caution">
    <text evidence="2">The sequence shown here is derived from an EMBL/GenBank/DDBJ whole genome shotgun (WGS) entry which is preliminary data.</text>
</comment>
<feature type="compositionally biased region" description="Basic and acidic residues" evidence="1">
    <location>
        <begin position="1406"/>
        <end position="1448"/>
    </location>
</feature>
<feature type="compositionally biased region" description="Basic and acidic residues" evidence="1">
    <location>
        <begin position="525"/>
        <end position="549"/>
    </location>
</feature>
<feature type="compositionally biased region" description="Basic and acidic residues" evidence="1">
    <location>
        <begin position="1219"/>
        <end position="1234"/>
    </location>
</feature>
<feature type="compositionally biased region" description="Basic and acidic residues" evidence="1">
    <location>
        <begin position="1340"/>
        <end position="1367"/>
    </location>
</feature>
<feature type="compositionally biased region" description="Basic and acidic residues" evidence="1">
    <location>
        <begin position="1303"/>
        <end position="1333"/>
    </location>
</feature>
<feature type="compositionally biased region" description="Low complexity" evidence="1">
    <location>
        <begin position="877"/>
        <end position="888"/>
    </location>
</feature>
<gene>
    <name evidence="2" type="ORF">HOLleu_07324</name>
</gene>
<feature type="compositionally biased region" description="Basic residues" evidence="1">
    <location>
        <begin position="1200"/>
        <end position="1216"/>
    </location>
</feature>
<feature type="compositionally biased region" description="Pro residues" evidence="1">
    <location>
        <begin position="934"/>
        <end position="1021"/>
    </location>
</feature>
<feature type="region of interest" description="Disordered" evidence="1">
    <location>
        <begin position="1303"/>
        <end position="1448"/>
    </location>
</feature>
<feature type="compositionally biased region" description="Basic and acidic residues" evidence="1">
    <location>
        <begin position="791"/>
        <end position="803"/>
    </location>
</feature>
<feature type="region of interest" description="Disordered" evidence="1">
    <location>
        <begin position="791"/>
        <end position="1234"/>
    </location>
</feature>
<reference evidence="2" key="1">
    <citation type="submission" date="2021-10" db="EMBL/GenBank/DDBJ databases">
        <title>Tropical sea cucumber genome reveals ecological adaptation and Cuvierian tubules defense mechanism.</title>
        <authorList>
            <person name="Chen T."/>
        </authorList>
    </citation>
    <scope>NUCLEOTIDE SEQUENCE</scope>
    <source>
        <strain evidence="2">Nanhai2018</strain>
        <tissue evidence="2">Muscle</tissue>
    </source>
</reference>
<feature type="compositionally biased region" description="Basic and acidic residues" evidence="1">
    <location>
        <begin position="472"/>
        <end position="518"/>
    </location>
</feature>
<evidence type="ECO:0000313" key="3">
    <source>
        <dbReference type="Proteomes" id="UP001152320"/>
    </source>
</evidence>
<feature type="compositionally biased region" description="Polar residues" evidence="1">
    <location>
        <begin position="361"/>
        <end position="373"/>
    </location>
</feature>
<evidence type="ECO:0000256" key="1">
    <source>
        <dbReference type="SAM" id="MobiDB-lite"/>
    </source>
</evidence>
<feature type="compositionally biased region" description="Low complexity" evidence="1">
    <location>
        <begin position="1506"/>
        <end position="1521"/>
    </location>
</feature>
<evidence type="ECO:0000313" key="2">
    <source>
        <dbReference type="EMBL" id="KAJ8044544.1"/>
    </source>
</evidence>
<feature type="region of interest" description="Disordered" evidence="1">
    <location>
        <begin position="1"/>
        <end position="193"/>
    </location>
</feature>
<dbReference type="GO" id="GO:0005654">
    <property type="term" value="C:nucleoplasm"/>
    <property type="evidence" value="ECO:0007669"/>
    <property type="project" value="TreeGrafter"/>
</dbReference>
<feature type="compositionally biased region" description="Low complexity" evidence="1">
    <location>
        <begin position="1051"/>
        <end position="1106"/>
    </location>
</feature>
<dbReference type="PANTHER" id="PTHR15577:SF2">
    <property type="entry name" value="ZINC FINGER PROTEIN 318"/>
    <property type="match status" value="1"/>
</dbReference>
<dbReference type="InterPro" id="IPR055309">
    <property type="entry name" value="Znf318-like"/>
</dbReference>
<keyword evidence="3" id="KW-1185">Reference proteome</keyword>